<dbReference type="InterPro" id="IPR018306">
    <property type="entry name" value="Phage_T5_Orf172_DNA-bd"/>
</dbReference>
<evidence type="ECO:0000313" key="4">
    <source>
        <dbReference type="Proteomes" id="UP001341259"/>
    </source>
</evidence>
<sequence length="166" mass="18750">MGDPALTPFLLISRKWISAGIEMTEEMVEAALKLAQAQVDIGREEARRTEAKRKEEAERLAATKADSYGSAEHPVVYYVLRGKYVKIGTTANLRERMRDLMPDAVLAVEPGGRVLERRLHGHFARIRYSRDREYFLLTDELQEHIDAVIAKHGPPPPDLSVLDQSV</sequence>
<dbReference type="Pfam" id="PF13455">
    <property type="entry name" value="MUG113"/>
    <property type="match status" value="1"/>
</dbReference>
<gene>
    <name evidence="3" type="ORF">OHB29_04470</name>
</gene>
<name>A0ABZ1NKX4_STRVL</name>
<proteinExistence type="predicted"/>
<reference evidence="3 4" key="1">
    <citation type="submission" date="2022-10" db="EMBL/GenBank/DDBJ databases">
        <title>The complete genomes of actinobacterial strains from the NBC collection.</title>
        <authorList>
            <person name="Joergensen T.S."/>
            <person name="Alvarez Arevalo M."/>
            <person name="Sterndorff E.B."/>
            <person name="Faurdal D."/>
            <person name="Vuksanovic O."/>
            <person name="Mourched A.-S."/>
            <person name="Charusanti P."/>
            <person name="Shaw S."/>
            <person name="Blin K."/>
            <person name="Weber T."/>
        </authorList>
    </citation>
    <scope>NUCLEOTIDE SEQUENCE [LARGE SCALE GENOMIC DNA]</scope>
    <source>
        <strain evidence="3 4">NBC_00456</strain>
    </source>
</reference>
<feature type="coiled-coil region" evidence="1">
    <location>
        <begin position="32"/>
        <end position="66"/>
    </location>
</feature>
<organism evidence="3 4">
    <name type="scientific">Streptomyces violaceus</name>
    <name type="common">Streptomyces venezuelae</name>
    <dbReference type="NCBI Taxonomy" id="1936"/>
    <lineage>
        <taxon>Bacteria</taxon>
        <taxon>Bacillati</taxon>
        <taxon>Actinomycetota</taxon>
        <taxon>Actinomycetes</taxon>
        <taxon>Kitasatosporales</taxon>
        <taxon>Streptomycetaceae</taxon>
        <taxon>Streptomyces</taxon>
    </lineage>
</organism>
<accession>A0ABZ1NKX4</accession>
<dbReference type="Proteomes" id="UP001341259">
    <property type="component" value="Chromosome"/>
</dbReference>
<evidence type="ECO:0000256" key="1">
    <source>
        <dbReference type="SAM" id="Coils"/>
    </source>
</evidence>
<evidence type="ECO:0000313" key="3">
    <source>
        <dbReference type="EMBL" id="WUG92336.1"/>
    </source>
</evidence>
<evidence type="ECO:0000259" key="2">
    <source>
        <dbReference type="SMART" id="SM00974"/>
    </source>
</evidence>
<dbReference type="RefSeq" id="WP_328336758.1">
    <property type="nucleotide sequence ID" value="NZ_CP107906.1"/>
</dbReference>
<dbReference type="EMBL" id="CP107906">
    <property type="protein sequence ID" value="WUG92336.1"/>
    <property type="molecule type" value="Genomic_DNA"/>
</dbReference>
<keyword evidence="1" id="KW-0175">Coiled coil</keyword>
<keyword evidence="4" id="KW-1185">Reference proteome</keyword>
<feature type="domain" description="Bacteriophage T5 Orf172 DNA-binding" evidence="2">
    <location>
        <begin position="79"/>
        <end position="148"/>
    </location>
</feature>
<dbReference type="SMART" id="SM00974">
    <property type="entry name" value="T5orf172"/>
    <property type="match status" value="1"/>
</dbReference>
<protein>
    <submittedName>
        <fullName evidence="3">GIY-YIG nuclease family protein</fullName>
    </submittedName>
</protein>